<comment type="similarity">
    <text evidence="3">Belongs to the class-III pyridoxal-phosphate-dependent aminotransferase family. HemL subfamily.</text>
</comment>
<dbReference type="Proteomes" id="UP001174909">
    <property type="component" value="Unassembled WGS sequence"/>
</dbReference>
<accession>A0AA35SMC0</accession>
<protein>
    <recommendedName>
        <fullName evidence="4">glutamate-1-semialdehyde 2,1-aminomutase</fullName>
        <ecNumber evidence="4">5.4.3.8</ecNumber>
    </recommendedName>
</protein>
<dbReference type="PROSITE" id="PS00600">
    <property type="entry name" value="AA_TRANSFER_CLASS_3"/>
    <property type="match status" value="1"/>
</dbReference>
<dbReference type="PANTHER" id="PTHR43713:SF3">
    <property type="entry name" value="GLUTAMATE-1-SEMIALDEHYDE 2,1-AMINOMUTASE 1, CHLOROPLASTIC-RELATED"/>
    <property type="match status" value="1"/>
</dbReference>
<dbReference type="NCBIfam" id="TIGR00713">
    <property type="entry name" value="hemL"/>
    <property type="match status" value="1"/>
</dbReference>
<dbReference type="InterPro" id="IPR015422">
    <property type="entry name" value="PyrdxlP-dep_Trfase_small"/>
</dbReference>
<dbReference type="InterPro" id="IPR015421">
    <property type="entry name" value="PyrdxlP-dep_Trfase_major"/>
</dbReference>
<dbReference type="GO" id="GO:0008483">
    <property type="term" value="F:transaminase activity"/>
    <property type="evidence" value="ECO:0007669"/>
    <property type="project" value="InterPro"/>
</dbReference>
<dbReference type="Pfam" id="PF00202">
    <property type="entry name" value="Aminotran_3"/>
    <property type="match status" value="1"/>
</dbReference>
<dbReference type="GO" id="GO:0030170">
    <property type="term" value="F:pyridoxal phosphate binding"/>
    <property type="evidence" value="ECO:0007669"/>
    <property type="project" value="InterPro"/>
</dbReference>
<dbReference type="InterPro" id="IPR004639">
    <property type="entry name" value="4pyrrol_synth_GluAld_NH2Trfase"/>
</dbReference>
<evidence type="ECO:0000256" key="1">
    <source>
        <dbReference type="ARBA" id="ARBA00001933"/>
    </source>
</evidence>
<evidence type="ECO:0000256" key="5">
    <source>
        <dbReference type="ARBA" id="ARBA00022898"/>
    </source>
</evidence>
<dbReference type="CDD" id="cd00610">
    <property type="entry name" value="OAT_like"/>
    <property type="match status" value="1"/>
</dbReference>
<feature type="non-terminal residue" evidence="9">
    <location>
        <position position="1"/>
    </location>
</feature>
<evidence type="ECO:0000256" key="7">
    <source>
        <dbReference type="ARBA" id="ARBA00023244"/>
    </source>
</evidence>
<keyword evidence="5 8" id="KW-0663">Pyridoxal phosphate</keyword>
<dbReference type="FunFam" id="3.40.640.10:FF:000021">
    <property type="entry name" value="Glutamate-1-semialdehyde 2,1-aminomutase"/>
    <property type="match status" value="1"/>
</dbReference>
<evidence type="ECO:0000256" key="4">
    <source>
        <dbReference type="ARBA" id="ARBA00012143"/>
    </source>
</evidence>
<dbReference type="InterPro" id="IPR049704">
    <property type="entry name" value="Aminotrans_3_PPA_site"/>
</dbReference>
<keyword evidence="10" id="KW-1185">Reference proteome</keyword>
<keyword evidence="7" id="KW-0627">Porphyrin biosynthesis</keyword>
<comment type="cofactor">
    <cofactor evidence="1">
        <name>pyridoxal 5'-phosphate</name>
        <dbReference type="ChEBI" id="CHEBI:597326"/>
    </cofactor>
</comment>
<evidence type="ECO:0000256" key="8">
    <source>
        <dbReference type="RuleBase" id="RU003560"/>
    </source>
</evidence>
<evidence type="ECO:0000256" key="6">
    <source>
        <dbReference type="ARBA" id="ARBA00023235"/>
    </source>
</evidence>
<dbReference type="PANTHER" id="PTHR43713">
    <property type="entry name" value="GLUTAMATE-1-SEMIALDEHYDE 2,1-AMINOMUTASE"/>
    <property type="match status" value="1"/>
</dbReference>
<dbReference type="HAMAP" id="MF_00375">
    <property type="entry name" value="HemL_aminotrans_3"/>
    <property type="match status" value="1"/>
</dbReference>
<dbReference type="NCBIfam" id="NF000818">
    <property type="entry name" value="PRK00062.1"/>
    <property type="match status" value="1"/>
</dbReference>
<sequence length="414" mass="43771">RTLNRERSRQLYDTAKDVIPGGVNSPARSWGAVGGNPLFLTRGSGSRVWDADGNEYIDYVCSWGPLILGHANESVVAAITQAAADGTSFGAPTERENEIAQLVVDAYESIEMVRFVNSGTEATMSALRLARAYTGRSKIVKFEGGYHGHSDALLVAAGSGALAHGVPDSAGVTASFAQDTLLGVFNDPASVEAHFDAFPEDIACVIVEPVAGNMGVVPPHDRFLQGLRDLTEKHNSLLIFDEVITGFRVEYGGAQQRYGINADITCLGKIIGGGMPVGAYGSSAEIMATVAPLGAMYQAGTLSGNPVAMAAGIATLEQLQEPGVYNALGAKAASLAAGLQEVFAEAEIPLRINRVSSMMTLFFNAGEVNSWETVLASDREGFGRFFHRMLEEGVYLPPSPFEAMFVSTAHSDAI</sequence>
<dbReference type="SUPFAM" id="SSF53383">
    <property type="entry name" value="PLP-dependent transferases"/>
    <property type="match status" value="1"/>
</dbReference>
<dbReference type="GO" id="GO:0006779">
    <property type="term" value="P:porphyrin-containing compound biosynthetic process"/>
    <property type="evidence" value="ECO:0007669"/>
    <property type="project" value="UniProtKB-KW"/>
</dbReference>
<dbReference type="InterPro" id="IPR015424">
    <property type="entry name" value="PyrdxlP-dep_Trfase"/>
</dbReference>
<proteinExistence type="inferred from homology"/>
<comment type="caution">
    <text evidence="9">The sequence shown here is derived from an EMBL/GenBank/DDBJ whole genome shotgun (WGS) entry which is preliminary data.</text>
</comment>
<dbReference type="InterPro" id="IPR005814">
    <property type="entry name" value="Aminotrans_3"/>
</dbReference>
<evidence type="ECO:0000256" key="2">
    <source>
        <dbReference type="ARBA" id="ARBA00004819"/>
    </source>
</evidence>
<organism evidence="9 10">
    <name type="scientific">Geodia barretti</name>
    <name type="common">Barrett's horny sponge</name>
    <dbReference type="NCBI Taxonomy" id="519541"/>
    <lineage>
        <taxon>Eukaryota</taxon>
        <taxon>Metazoa</taxon>
        <taxon>Porifera</taxon>
        <taxon>Demospongiae</taxon>
        <taxon>Heteroscleromorpha</taxon>
        <taxon>Tetractinellida</taxon>
        <taxon>Astrophorina</taxon>
        <taxon>Geodiidae</taxon>
        <taxon>Geodia</taxon>
    </lineage>
</organism>
<dbReference type="AlphaFoldDB" id="A0AA35SMC0"/>
<keyword evidence="6" id="KW-0413">Isomerase</keyword>
<reference evidence="9" key="1">
    <citation type="submission" date="2023-03" db="EMBL/GenBank/DDBJ databases">
        <authorList>
            <person name="Steffen K."/>
            <person name="Cardenas P."/>
        </authorList>
    </citation>
    <scope>NUCLEOTIDE SEQUENCE</scope>
</reference>
<gene>
    <name evidence="9" type="ORF">GBAR_LOCUS17741</name>
</gene>
<dbReference type="Gene3D" id="3.40.640.10">
    <property type="entry name" value="Type I PLP-dependent aspartate aminotransferase-like (Major domain)"/>
    <property type="match status" value="1"/>
</dbReference>
<dbReference type="EMBL" id="CASHTH010002526">
    <property type="protein sequence ID" value="CAI8031251.1"/>
    <property type="molecule type" value="Genomic_DNA"/>
</dbReference>
<evidence type="ECO:0000313" key="10">
    <source>
        <dbReference type="Proteomes" id="UP001174909"/>
    </source>
</evidence>
<dbReference type="GO" id="GO:0042286">
    <property type="term" value="F:glutamate-1-semialdehyde 2,1-aminomutase activity"/>
    <property type="evidence" value="ECO:0007669"/>
    <property type="project" value="UniProtKB-EC"/>
</dbReference>
<name>A0AA35SMC0_GEOBA</name>
<evidence type="ECO:0000256" key="3">
    <source>
        <dbReference type="ARBA" id="ARBA00008981"/>
    </source>
</evidence>
<comment type="pathway">
    <text evidence="2">Porphyrin-containing compound metabolism; protoporphyrin-IX biosynthesis; 5-aminolevulinate from L-glutamyl-tRNA(Glu): step 2/2.</text>
</comment>
<dbReference type="EC" id="5.4.3.8" evidence="4"/>
<evidence type="ECO:0000313" key="9">
    <source>
        <dbReference type="EMBL" id="CAI8031251.1"/>
    </source>
</evidence>
<dbReference type="Gene3D" id="3.90.1150.10">
    <property type="entry name" value="Aspartate Aminotransferase, domain 1"/>
    <property type="match status" value="1"/>
</dbReference>